<dbReference type="PANTHER" id="PTHR15321">
    <property type="entry name" value="TUMOR SUPPRESSOR P53-BINDING PROTEIN 1"/>
    <property type="match status" value="1"/>
</dbReference>
<dbReference type="InterPro" id="IPR001357">
    <property type="entry name" value="BRCT_dom"/>
</dbReference>
<evidence type="ECO:0000259" key="5">
    <source>
        <dbReference type="PROSITE" id="PS50172"/>
    </source>
</evidence>
<dbReference type="PANTHER" id="PTHR15321:SF3">
    <property type="entry name" value="TP53-BINDING PROTEIN 1"/>
    <property type="match status" value="1"/>
</dbReference>
<feature type="region of interest" description="Disordered" evidence="4">
    <location>
        <begin position="371"/>
        <end position="460"/>
    </location>
</feature>
<gene>
    <name evidence="6" type="ORF">CANARDRAFT_148774</name>
</gene>
<dbReference type="SMART" id="SM00292">
    <property type="entry name" value="BRCT"/>
    <property type="match status" value="2"/>
</dbReference>
<feature type="compositionally biased region" description="Acidic residues" evidence="4">
    <location>
        <begin position="409"/>
        <end position="422"/>
    </location>
</feature>
<keyword evidence="3" id="KW-0539">Nucleus</keyword>
<feature type="domain" description="BRCT" evidence="5">
    <location>
        <begin position="1137"/>
        <end position="1238"/>
    </location>
</feature>
<dbReference type="Gene3D" id="3.40.50.10190">
    <property type="entry name" value="BRCT domain"/>
    <property type="match status" value="1"/>
</dbReference>
<dbReference type="InterPro" id="IPR036420">
    <property type="entry name" value="BRCT_dom_sf"/>
</dbReference>
<name>A0A1E4T2N2_9ASCO</name>
<feature type="region of interest" description="Disordered" evidence="4">
    <location>
        <begin position="307"/>
        <end position="358"/>
    </location>
</feature>
<dbReference type="CDD" id="cd17745">
    <property type="entry name" value="BRCT_p53bp1_rpt1"/>
    <property type="match status" value="1"/>
</dbReference>
<dbReference type="GO" id="GO:0045944">
    <property type="term" value="P:positive regulation of transcription by RNA polymerase II"/>
    <property type="evidence" value="ECO:0007669"/>
    <property type="project" value="TreeGrafter"/>
</dbReference>
<keyword evidence="2" id="KW-0227">DNA damage</keyword>
<keyword evidence="7" id="KW-1185">Reference proteome</keyword>
<sequence>MNDSTQKISTPRIPDMKSSSSSSSVSMPEQLYDDTLARKPPSITIRNYEKKKLETKDNDTISVSRLNSNSRPKRKYHFVPPDEDSINTYPDSSSHRVIEPTEIDDLRINDTQTPLLNKIVNPFEETPTSAAHSPSKATFNVSTPLPSRSKSKTFDSNSNHHTVSLPNTNTRGISTAADIFKNLRNNEVEAFEYDTENGIVLDEHDNISGDDSGIPINLHGDTKIPFGSNFFQNNTEDSTQVDGNINEEVNRMLEEKERQRNSHKNSFSYHHDLLGGSYPGFESPPLKNSLNFPDTQITQQIKTQIIDVRTQTQESDKKDNLGEDGEDDDDVQVPGTIDTSRHIELPTYSPLHDKNDNPERSFLSVRKALKSQVPDQLKSTEELPSDDDTKIVIVTQEPVIASRKKSEEQATEENDSQDDDEIVSSQSSVSSKPTQQVDKDIVFPSTEPINTTNEGISTGSPKVMDRIILGTPDQIEIGDTTTNITNTLKKQQTQNTELRSTIEASSPELDDGVASEEISDFEDNNNKQETLKIYDGGSQIHNTLPETFKIQESEDTQKILDDEMIVTGARKRKIVSSYQSQDDTTTPVRKKHAIVCNDDDDDDDENKANESLDLDLDDDIVGITDSPLFSQVVHSAEIQLKLNRQQDLPIACSPLKNKVVAGKSVEMHEQDDDLMILSDRSRESTPYASDNEMDGGADGNQSVFMYDSQPIEQKAKKEGLSNTKSVNKNGSEIFRGEDAITMADFKHSRCVFVRDSRNYMIPVQITGVFKDKSSGLYTVEVIDGTGLKDIVPFKKIVSPSYFEIGSLISCQLKGKNKSKSLNSKKKTSQFQVTGLEYDKKLKNQLTCMRGYNKLYLKKYIGKDIVDSMESEFSVPVTDTYLTSVQGRKFKFRPFDDADYFNEYLEQIYKETADEDVTSQVVVDDTTIAEVNNTSMAVVDYSMMQENDQYRKHPEPFIVDRTVELCVSDINFKEMVLIYDSKMRCTVPVMVIDVYEHKNNGYKVVVINGDGVEIIIDSLKIVMPCCFGVGDLIKIVGVQDSVEIIGMEYDPDFTSSKLTCMRGYNKVHALKSNGDVTSVSLDSIYLTREFDKKAEWKRVFGKKENLAKFLKSFQKEKNDDDVAVDVSQILPVSKGEESRQLPFESCVFVITSLSSNRSSLITEETLKIIEKFITKNGGCVINDSLENWIQKSSNLEKFKFAALLSPTHIRTLKYLQFVTLSWPILSIKFILDLIEMEKLGGGVSHDWKELWMSYMLPSGESTYMKCTLSLNLFKFYNNWKMGLSLDQQIGINHKIFKNCQFLIHDDFEKRNSSVSLDEVEFFIDLLGCKDIRLIDEISNDEIEDVSDLDIIYLYSPDQKLDLNGFENCLISGGASTTSIPNNKKKRKVMNNLLRHGLEVRVVNWEWLVQCIIANRLFEPSFKYP</sequence>
<evidence type="ECO:0000256" key="4">
    <source>
        <dbReference type="SAM" id="MobiDB-lite"/>
    </source>
</evidence>
<dbReference type="Proteomes" id="UP000094801">
    <property type="component" value="Unassembled WGS sequence"/>
</dbReference>
<dbReference type="EMBL" id="KV453851">
    <property type="protein sequence ID" value="ODV85991.1"/>
    <property type="molecule type" value="Genomic_DNA"/>
</dbReference>
<dbReference type="InterPro" id="IPR047249">
    <property type="entry name" value="BRCT_p53bp1-like_rpt1"/>
</dbReference>
<evidence type="ECO:0000313" key="7">
    <source>
        <dbReference type="Proteomes" id="UP000094801"/>
    </source>
</evidence>
<feature type="compositionally biased region" description="Polar residues" evidence="4">
    <location>
        <begin position="447"/>
        <end position="460"/>
    </location>
</feature>
<evidence type="ECO:0000256" key="1">
    <source>
        <dbReference type="ARBA" id="ARBA00004123"/>
    </source>
</evidence>
<feature type="region of interest" description="Disordered" evidence="4">
    <location>
        <begin position="126"/>
        <end position="169"/>
    </location>
</feature>
<feature type="domain" description="BRCT" evidence="5">
    <location>
        <begin position="1368"/>
        <end position="1417"/>
    </location>
</feature>
<dbReference type="InterPro" id="IPR047250">
    <property type="entry name" value="BRCT_p53bp1-like_rpt2"/>
</dbReference>
<feature type="compositionally biased region" description="Polar residues" evidence="4">
    <location>
        <begin position="60"/>
        <end position="70"/>
    </location>
</feature>
<dbReference type="GO" id="GO:0005634">
    <property type="term" value="C:nucleus"/>
    <property type="evidence" value="ECO:0007669"/>
    <property type="project" value="UniProtKB-SubCell"/>
</dbReference>
<feature type="region of interest" description="Disordered" evidence="4">
    <location>
        <begin position="1"/>
        <end position="94"/>
    </location>
</feature>
<evidence type="ECO:0000256" key="3">
    <source>
        <dbReference type="ARBA" id="ARBA00023242"/>
    </source>
</evidence>
<feature type="compositionally biased region" description="Acidic residues" evidence="4">
    <location>
        <begin position="322"/>
        <end position="331"/>
    </location>
</feature>
<evidence type="ECO:0000313" key="6">
    <source>
        <dbReference type="EMBL" id="ODV85991.1"/>
    </source>
</evidence>
<dbReference type="CDD" id="cd17724">
    <property type="entry name" value="BRCT_p53bp1_rpt2"/>
    <property type="match status" value="1"/>
</dbReference>
<protein>
    <recommendedName>
        <fullName evidence="5">BRCT domain-containing protein</fullName>
    </recommendedName>
</protein>
<accession>A0A1E4T2N2</accession>
<reference evidence="7" key="1">
    <citation type="submission" date="2016-04" db="EMBL/GenBank/DDBJ databases">
        <title>Comparative genomics of biotechnologically important yeasts.</title>
        <authorList>
            <consortium name="DOE Joint Genome Institute"/>
            <person name="Riley R."/>
            <person name="Haridas S."/>
            <person name="Wolfe K.H."/>
            <person name="Lopes M.R."/>
            <person name="Hittinger C.T."/>
            <person name="Goker M."/>
            <person name="Salamov A."/>
            <person name="Wisecaver J."/>
            <person name="Long T.M."/>
            <person name="Aerts A.L."/>
            <person name="Barry K."/>
            <person name="Choi C."/>
            <person name="Clum A."/>
            <person name="Coughlan A.Y."/>
            <person name="Deshpande S."/>
            <person name="Douglass A.P."/>
            <person name="Hanson S.J."/>
            <person name="Klenk H.-P."/>
            <person name="Labutti K."/>
            <person name="Lapidus A."/>
            <person name="Lindquist E."/>
            <person name="Lipzen A."/>
            <person name="Meier-Kolthoff J.P."/>
            <person name="Ohm R.A."/>
            <person name="Otillar R.P."/>
            <person name="Pangilinan J."/>
            <person name="Peng Y."/>
            <person name="Rokas A."/>
            <person name="Rosa C.A."/>
            <person name="Scheuner C."/>
            <person name="Sibirny A.A."/>
            <person name="Slot J.C."/>
            <person name="Stielow J.B."/>
            <person name="Sun H."/>
            <person name="Kurtzman C.P."/>
            <person name="Blackwell M."/>
            <person name="Grigoriev I.V."/>
            <person name="Jeffries T.W."/>
        </authorList>
    </citation>
    <scope>NUCLEOTIDE SEQUENCE [LARGE SCALE GENOMIC DNA]</scope>
    <source>
        <strain evidence="7">NRRL YB-2248</strain>
    </source>
</reference>
<evidence type="ECO:0000256" key="2">
    <source>
        <dbReference type="ARBA" id="ARBA00022763"/>
    </source>
</evidence>
<dbReference type="STRING" id="983967.A0A1E4T2N2"/>
<dbReference type="InterPro" id="IPR047252">
    <property type="entry name" value="TP53BP1-like"/>
</dbReference>
<dbReference type="PROSITE" id="PS50172">
    <property type="entry name" value="BRCT"/>
    <property type="match status" value="2"/>
</dbReference>
<dbReference type="GO" id="GO:0000077">
    <property type="term" value="P:DNA damage checkpoint signaling"/>
    <property type="evidence" value="ECO:0007669"/>
    <property type="project" value="TreeGrafter"/>
</dbReference>
<organism evidence="6 7">
    <name type="scientific">[Candida] arabinofermentans NRRL YB-2248</name>
    <dbReference type="NCBI Taxonomy" id="983967"/>
    <lineage>
        <taxon>Eukaryota</taxon>
        <taxon>Fungi</taxon>
        <taxon>Dikarya</taxon>
        <taxon>Ascomycota</taxon>
        <taxon>Saccharomycotina</taxon>
        <taxon>Pichiomycetes</taxon>
        <taxon>Pichiales</taxon>
        <taxon>Pichiaceae</taxon>
        <taxon>Ogataea</taxon>
        <taxon>Ogataea/Candida clade</taxon>
    </lineage>
</organism>
<dbReference type="GO" id="GO:0042393">
    <property type="term" value="F:histone binding"/>
    <property type="evidence" value="ECO:0007669"/>
    <property type="project" value="TreeGrafter"/>
</dbReference>
<comment type="subcellular location">
    <subcellularLocation>
        <location evidence="1">Nucleus</location>
    </subcellularLocation>
</comment>
<feature type="compositionally biased region" description="Basic and acidic residues" evidence="4">
    <location>
        <begin position="47"/>
        <end position="59"/>
    </location>
</feature>
<dbReference type="OrthoDB" id="129353at2759"/>
<dbReference type="SUPFAM" id="SSF52113">
    <property type="entry name" value="BRCT domain"/>
    <property type="match status" value="2"/>
</dbReference>
<proteinExistence type="predicted"/>